<reference evidence="1 2" key="1">
    <citation type="submission" date="2018-11" db="EMBL/GenBank/DDBJ databases">
        <title>Genome squencing of methanotrophic bacteria isolated from alkaline groundwater in Korea.</title>
        <authorList>
            <person name="Nguyen L.N."/>
        </authorList>
    </citation>
    <scope>NUCLEOTIDE SEQUENCE [LARGE SCALE GENOMIC DNA]</scope>
    <source>
        <strain evidence="1 2">GW6</strain>
    </source>
</reference>
<sequence length="118" mass="13731">MRPTVTTLGGAASAQPNEFDYKRIVRALEQRRRYRYVTPVVTKTANGYRIQSPCCSRNVDPDGGVIDIALVLFDERKGNWRLLRKDHAIGVWELDSEFPRLAELLDHLKEDAERRFWQ</sequence>
<name>A0A3G8M8L2_9HYPH</name>
<evidence type="ECO:0000313" key="1">
    <source>
        <dbReference type="EMBL" id="AZG78256.1"/>
    </source>
</evidence>
<proteinExistence type="predicted"/>
<organism evidence="1 2">
    <name type="scientific">Methylocystis rosea</name>
    <dbReference type="NCBI Taxonomy" id="173366"/>
    <lineage>
        <taxon>Bacteria</taxon>
        <taxon>Pseudomonadati</taxon>
        <taxon>Pseudomonadota</taxon>
        <taxon>Alphaproteobacteria</taxon>
        <taxon>Hyphomicrobiales</taxon>
        <taxon>Methylocystaceae</taxon>
        <taxon>Methylocystis</taxon>
    </lineage>
</organism>
<gene>
    <name evidence="1" type="ORF">EHO51_16805</name>
</gene>
<evidence type="ECO:0000313" key="2">
    <source>
        <dbReference type="Proteomes" id="UP000273982"/>
    </source>
</evidence>
<dbReference type="EMBL" id="CP034086">
    <property type="protein sequence ID" value="AZG78256.1"/>
    <property type="molecule type" value="Genomic_DNA"/>
</dbReference>
<dbReference type="KEGG" id="mros:EHO51_16805"/>
<dbReference type="AlphaFoldDB" id="A0A3G8M8L2"/>
<dbReference type="Pfam" id="PF11225">
    <property type="entry name" value="DUF3024"/>
    <property type="match status" value="1"/>
</dbReference>
<accession>A0A3G8M8L2</accession>
<protein>
    <recommendedName>
        <fullName evidence="3">DUF3024 domain-containing protein</fullName>
    </recommendedName>
</protein>
<dbReference type="InterPro" id="IPR021388">
    <property type="entry name" value="DUF3024"/>
</dbReference>
<dbReference type="Proteomes" id="UP000273982">
    <property type="component" value="Chromosome"/>
</dbReference>
<evidence type="ECO:0008006" key="3">
    <source>
        <dbReference type="Google" id="ProtNLM"/>
    </source>
</evidence>